<evidence type="ECO:0000256" key="1">
    <source>
        <dbReference type="PROSITE-ProRule" id="PRU00285"/>
    </source>
</evidence>
<accession>A0A101IJJ1</accession>
<reference evidence="7 8" key="2">
    <citation type="journal article" date="2015" name="MBio">
        <title>Genome-Resolved Metagenomic Analysis Reveals Roles for Candidate Phyla and Other Microbial Community Members in Biogeochemical Transformations in Oil Reservoirs.</title>
        <authorList>
            <person name="Hu P."/>
            <person name="Tom L."/>
            <person name="Singh A."/>
            <person name="Thomas B.C."/>
            <person name="Baker B.J."/>
            <person name="Piceno Y.M."/>
            <person name="Andersen G.L."/>
            <person name="Banfield J.F."/>
        </authorList>
    </citation>
    <scope>NUCLEOTIDE SEQUENCE [LARGE SCALE GENOMIC DNA]</scope>
    <source>
        <strain evidence="5">57_489</strain>
    </source>
</reference>
<comment type="similarity">
    <text evidence="1 2">Belongs to the small heat shock protein (HSP20) family.</text>
</comment>
<evidence type="ECO:0000256" key="3">
    <source>
        <dbReference type="SAM" id="MobiDB-lite"/>
    </source>
</evidence>
<dbReference type="EMBL" id="LGHB01000013">
    <property type="protein sequence ID" value="KUK96425.1"/>
    <property type="molecule type" value="Genomic_DNA"/>
</dbReference>
<evidence type="ECO:0000256" key="2">
    <source>
        <dbReference type="RuleBase" id="RU003616"/>
    </source>
</evidence>
<dbReference type="CDD" id="cd06464">
    <property type="entry name" value="ACD_sHsps-like"/>
    <property type="match status" value="1"/>
</dbReference>
<dbReference type="PROSITE" id="PS01031">
    <property type="entry name" value="SHSP"/>
    <property type="match status" value="1"/>
</dbReference>
<dbReference type="AlphaFoldDB" id="A0A101IJJ1"/>
<gene>
    <name evidence="5" type="ORF">XD72_1717</name>
    <name evidence="6" type="ORF">XE07_1096</name>
</gene>
<dbReference type="SUPFAM" id="SSF49764">
    <property type="entry name" value="HSP20-like chaperones"/>
    <property type="match status" value="1"/>
</dbReference>
<proteinExistence type="inferred from homology"/>
<keyword evidence="6" id="KW-0346">Stress response</keyword>
<evidence type="ECO:0000259" key="4">
    <source>
        <dbReference type="PROSITE" id="PS01031"/>
    </source>
</evidence>
<reference evidence="6" key="1">
    <citation type="journal article" date="2015" name="MBio">
        <title>Genome-resolved metagenomic analysis reveals roles for candidate phyla and other microbial community members in biogeochemical transformations in oil reservoirs.</title>
        <authorList>
            <person name="Hu P."/>
            <person name="Tom L."/>
            <person name="Singh A."/>
            <person name="Thomas B.C."/>
            <person name="Baker B.J."/>
            <person name="Piceno Y.M."/>
            <person name="Andersen G.L."/>
            <person name="Banfield J.F."/>
        </authorList>
    </citation>
    <scope>NUCLEOTIDE SEQUENCE [LARGE SCALE GENOMIC DNA]</scope>
    <source>
        <strain evidence="6">56_747</strain>
    </source>
</reference>
<dbReference type="Gene3D" id="2.60.40.790">
    <property type="match status" value="1"/>
</dbReference>
<feature type="domain" description="SHSP" evidence="4">
    <location>
        <begin position="99"/>
        <end position="194"/>
    </location>
</feature>
<dbReference type="Pfam" id="PF00011">
    <property type="entry name" value="HSP20"/>
    <property type="match status" value="1"/>
</dbReference>
<protein>
    <submittedName>
        <fullName evidence="6">Heat shock protein Hsp20</fullName>
    </submittedName>
</protein>
<dbReference type="InterPro" id="IPR002068">
    <property type="entry name" value="A-crystallin/Hsp20_dom"/>
</dbReference>
<comment type="caution">
    <text evidence="6">The sequence shown here is derived from an EMBL/GenBank/DDBJ whole genome shotgun (WGS) entry which is preliminary data.</text>
</comment>
<dbReference type="EMBL" id="LGFT01000042">
    <property type="protein sequence ID" value="KUK43903.1"/>
    <property type="molecule type" value="Genomic_DNA"/>
</dbReference>
<dbReference type="InterPro" id="IPR008978">
    <property type="entry name" value="HSP20-like_chaperone"/>
</dbReference>
<feature type="region of interest" description="Disordered" evidence="3">
    <location>
        <begin position="83"/>
        <end position="103"/>
    </location>
</feature>
<dbReference type="Proteomes" id="UP000057043">
    <property type="component" value="Unassembled WGS sequence"/>
</dbReference>
<dbReference type="Proteomes" id="UP000053961">
    <property type="component" value="Unassembled WGS sequence"/>
</dbReference>
<evidence type="ECO:0000313" key="5">
    <source>
        <dbReference type="EMBL" id="KUK43903.1"/>
    </source>
</evidence>
<evidence type="ECO:0000313" key="8">
    <source>
        <dbReference type="Proteomes" id="UP000057043"/>
    </source>
</evidence>
<sequence>MRKRRYPSIFDAFESIFRGFPFEEEREEGIYRDPFEDLIRRFQEGIPEDLKELVREEETPAGTARRYGPFVYGFSYTAEPGKEPTFQEFGNIRPSRGGIEPSAGREPLVDLMEDGDLYKIFAELPGVEKEAIKLDATERSIRIETTGDKKFAKTIALDSEVDPDSARASYKNGVLSIELEKKVKAEKGKEIKIE</sequence>
<dbReference type="PATRIC" id="fig|301375.6.peg.2508"/>
<evidence type="ECO:0000313" key="6">
    <source>
        <dbReference type="EMBL" id="KUK96425.1"/>
    </source>
</evidence>
<dbReference type="NCBIfam" id="NF041800">
    <property type="entry name" value="Hsp20"/>
    <property type="match status" value="1"/>
</dbReference>
<evidence type="ECO:0000313" key="7">
    <source>
        <dbReference type="Proteomes" id="UP000053961"/>
    </source>
</evidence>
<name>A0A101IJJ1_9EURY</name>
<organism evidence="6 7">
    <name type="scientific">Methanothrix harundinacea</name>
    <dbReference type="NCBI Taxonomy" id="301375"/>
    <lineage>
        <taxon>Archaea</taxon>
        <taxon>Methanobacteriati</taxon>
        <taxon>Methanobacteriota</taxon>
        <taxon>Stenosarchaea group</taxon>
        <taxon>Methanomicrobia</taxon>
        <taxon>Methanotrichales</taxon>
        <taxon>Methanotrichaceae</taxon>
        <taxon>Methanothrix</taxon>
    </lineage>
</organism>